<keyword evidence="5" id="KW-0479">Metal-binding</keyword>
<comment type="similarity">
    <text evidence="11">Belongs to the peptidase M48 family.</text>
</comment>
<accession>A0ABN2T9D8</accession>
<evidence type="ECO:0000256" key="2">
    <source>
        <dbReference type="ARBA" id="ARBA00022475"/>
    </source>
</evidence>
<dbReference type="EMBL" id="BAAAQM010000074">
    <property type="protein sequence ID" value="GAA2002438.1"/>
    <property type="molecule type" value="Genomic_DNA"/>
</dbReference>
<organism evidence="14 15">
    <name type="scientific">Catenulispora subtropica</name>
    <dbReference type="NCBI Taxonomy" id="450798"/>
    <lineage>
        <taxon>Bacteria</taxon>
        <taxon>Bacillati</taxon>
        <taxon>Actinomycetota</taxon>
        <taxon>Actinomycetes</taxon>
        <taxon>Catenulisporales</taxon>
        <taxon>Catenulisporaceae</taxon>
        <taxon>Catenulispora</taxon>
    </lineage>
</organism>
<keyword evidence="15" id="KW-1185">Reference proteome</keyword>
<dbReference type="PANTHER" id="PTHR43221">
    <property type="entry name" value="PROTEASE HTPX"/>
    <property type="match status" value="1"/>
</dbReference>
<dbReference type="InterPro" id="IPR050083">
    <property type="entry name" value="HtpX_protease"/>
</dbReference>
<evidence type="ECO:0000256" key="10">
    <source>
        <dbReference type="ARBA" id="ARBA00023136"/>
    </source>
</evidence>
<evidence type="ECO:0000256" key="9">
    <source>
        <dbReference type="ARBA" id="ARBA00023049"/>
    </source>
</evidence>
<feature type="transmembrane region" description="Helical" evidence="12">
    <location>
        <begin position="44"/>
        <end position="69"/>
    </location>
</feature>
<keyword evidence="10 12" id="KW-0472">Membrane</keyword>
<gene>
    <name evidence="14" type="ORF">GCM10009838_80460</name>
</gene>
<keyword evidence="6 11" id="KW-0378">Hydrolase</keyword>
<evidence type="ECO:0000256" key="11">
    <source>
        <dbReference type="RuleBase" id="RU003983"/>
    </source>
</evidence>
<proteinExistence type="inferred from homology"/>
<keyword evidence="2" id="KW-1003">Cell membrane</keyword>
<dbReference type="PANTHER" id="PTHR43221:SF1">
    <property type="entry name" value="PROTEASE HTPX"/>
    <property type="match status" value="1"/>
</dbReference>
<keyword evidence="8 12" id="KW-1133">Transmembrane helix</keyword>
<protein>
    <recommendedName>
        <fullName evidence="13">Peptidase M48 domain-containing protein</fullName>
    </recommendedName>
</protein>
<dbReference type="Gene3D" id="3.30.2010.10">
    <property type="entry name" value="Metalloproteases ('zincins'), catalytic domain"/>
    <property type="match status" value="1"/>
</dbReference>
<reference evidence="14 15" key="1">
    <citation type="journal article" date="2019" name="Int. J. Syst. Evol. Microbiol.">
        <title>The Global Catalogue of Microorganisms (GCM) 10K type strain sequencing project: providing services to taxonomists for standard genome sequencing and annotation.</title>
        <authorList>
            <consortium name="The Broad Institute Genomics Platform"/>
            <consortium name="The Broad Institute Genome Sequencing Center for Infectious Disease"/>
            <person name="Wu L."/>
            <person name="Ma J."/>
        </authorList>
    </citation>
    <scope>NUCLEOTIDE SEQUENCE [LARGE SCALE GENOMIC DNA]</scope>
    <source>
        <strain evidence="14 15">JCM 16013</strain>
    </source>
</reference>
<evidence type="ECO:0000256" key="1">
    <source>
        <dbReference type="ARBA" id="ARBA00004651"/>
    </source>
</evidence>
<evidence type="ECO:0000256" key="5">
    <source>
        <dbReference type="ARBA" id="ARBA00022723"/>
    </source>
</evidence>
<comment type="caution">
    <text evidence="14">The sequence shown here is derived from an EMBL/GenBank/DDBJ whole genome shotgun (WGS) entry which is preliminary data.</text>
</comment>
<dbReference type="RefSeq" id="WP_344662474.1">
    <property type="nucleotide sequence ID" value="NZ_BAAAQM010000074.1"/>
</dbReference>
<evidence type="ECO:0000259" key="13">
    <source>
        <dbReference type="Pfam" id="PF01435"/>
    </source>
</evidence>
<keyword evidence="3 11" id="KW-0645">Protease</keyword>
<feature type="domain" description="Peptidase M48" evidence="13">
    <location>
        <begin position="145"/>
        <end position="341"/>
    </location>
</feature>
<feature type="transmembrane region" description="Helical" evidence="12">
    <location>
        <begin position="75"/>
        <end position="91"/>
    </location>
</feature>
<evidence type="ECO:0000256" key="7">
    <source>
        <dbReference type="ARBA" id="ARBA00022833"/>
    </source>
</evidence>
<dbReference type="Proteomes" id="UP001499854">
    <property type="component" value="Unassembled WGS sequence"/>
</dbReference>
<evidence type="ECO:0000256" key="3">
    <source>
        <dbReference type="ARBA" id="ARBA00022670"/>
    </source>
</evidence>
<keyword evidence="7 11" id="KW-0862">Zinc</keyword>
<evidence type="ECO:0000256" key="12">
    <source>
        <dbReference type="SAM" id="Phobius"/>
    </source>
</evidence>
<evidence type="ECO:0000256" key="4">
    <source>
        <dbReference type="ARBA" id="ARBA00022692"/>
    </source>
</evidence>
<evidence type="ECO:0000313" key="15">
    <source>
        <dbReference type="Proteomes" id="UP001499854"/>
    </source>
</evidence>
<comment type="subcellular location">
    <subcellularLocation>
        <location evidence="1">Cell membrane</location>
        <topology evidence="1">Multi-pass membrane protein</topology>
    </subcellularLocation>
</comment>
<name>A0ABN2T9D8_9ACTN</name>
<evidence type="ECO:0000256" key="8">
    <source>
        <dbReference type="ARBA" id="ARBA00022989"/>
    </source>
</evidence>
<comment type="cofactor">
    <cofactor evidence="11">
        <name>Zn(2+)</name>
        <dbReference type="ChEBI" id="CHEBI:29105"/>
    </cofactor>
    <text evidence="11">Binds 1 zinc ion per subunit.</text>
</comment>
<evidence type="ECO:0000313" key="14">
    <source>
        <dbReference type="EMBL" id="GAA2002438.1"/>
    </source>
</evidence>
<dbReference type="CDD" id="cd07328">
    <property type="entry name" value="M48_Ste24p_like"/>
    <property type="match status" value="1"/>
</dbReference>
<evidence type="ECO:0000256" key="6">
    <source>
        <dbReference type="ARBA" id="ARBA00022801"/>
    </source>
</evidence>
<dbReference type="Pfam" id="PF01435">
    <property type="entry name" value="Peptidase_M48"/>
    <property type="match status" value="1"/>
</dbReference>
<sequence length="379" mass="41166">MTAAPDAGPAEPSRKQLAANRRAERLFARLAGVAELRPSVGSRVAAISFAIVVHTVTLALLTSGVLLIILLPQTVGGWICGPLLVVLAYKLRPRAPRLSEDARVVERAEAPDLYGLLDELAARQGTRTIDTVIVTTACNAATSTYGWRGRRSLSIGAPLWAVLSPQQRLAVLAHETAHGANGGLQHRLVVVTALDTLRRWYEVAHPLTSARVLHSRPPGVRTLVDLVVPLHLVHRVGVTIIRRSAHRAEYLADQLAAEAAGTVAMIDALEQLPVARAAMATLVKAVHARVPSHPWRLVRDLAAAVPQPERDRLAAEDEAEGVTVDATHPPNHLRVRMLRERPQRTGTVKLEPERSARIDAELAPRTVLLADRVIAWARR</sequence>
<keyword evidence="4 12" id="KW-0812">Transmembrane</keyword>
<keyword evidence="9 11" id="KW-0482">Metalloprotease</keyword>
<dbReference type="InterPro" id="IPR001915">
    <property type="entry name" value="Peptidase_M48"/>
</dbReference>